<feature type="compositionally biased region" description="Polar residues" evidence="1">
    <location>
        <begin position="501"/>
        <end position="514"/>
    </location>
</feature>
<feature type="region of interest" description="Disordered" evidence="1">
    <location>
        <begin position="311"/>
        <end position="367"/>
    </location>
</feature>
<evidence type="ECO:0000313" key="4">
    <source>
        <dbReference type="EMBL" id="GCC33930.1"/>
    </source>
</evidence>
<dbReference type="PANTHER" id="PTHR22437:SF1">
    <property type="entry name" value="STORKHEAD-BOX PROTEIN 1"/>
    <property type="match status" value="1"/>
</dbReference>
<protein>
    <recommendedName>
        <fullName evidence="3">Winged helix Storkhead-box1 domain-containing protein</fullName>
    </recommendedName>
</protein>
<comment type="caution">
    <text evidence="4">The sequence shown here is derived from an EMBL/GenBank/DDBJ whole genome shotgun (WGS) entry which is preliminary data.</text>
</comment>
<feature type="domain" description="Winged helix Storkhead-box1" evidence="3">
    <location>
        <begin position="26"/>
        <end position="104"/>
    </location>
</feature>
<dbReference type="PANTHER" id="PTHR22437">
    <property type="entry name" value="WINGED HELIX DOMAIN-CONTAINING PROTEIN"/>
    <property type="match status" value="1"/>
</dbReference>
<dbReference type="GO" id="GO:0006357">
    <property type="term" value="P:regulation of transcription by RNA polymerase II"/>
    <property type="evidence" value="ECO:0007669"/>
    <property type="project" value="InterPro"/>
</dbReference>
<organism evidence="4 5">
    <name type="scientific">Chiloscyllium punctatum</name>
    <name type="common">Brownbanded bambooshark</name>
    <name type="synonym">Hemiscyllium punctatum</name>
    <dbReference type="NCBI Taxonomy" id="137246"/>
    <lineage>
        <taxon>Eukaryota</taxon>
        <taxon>Metazoa</taxon>
        <taxon>Chordata</taxon>
        <taxon>Craniata</taxon>
        <taxon>Vertebrata</taxon>
        <taxon>Chondrichthyes</taxon>
        <taxon>Elasmobranchii</taxon>
        <taxon>Galeomorphii</taxon>
        <taxon>Galeoidea</taxon>
        <taxon>Orectolobiformes</taxon>
        <taxon>Hemiscylliidae</taxon>
        <taxon>Chiloscyllium</taxon>
    </lineage>
</organism>
<feature type="signal peptide" evidence="2">
    <location>
        <begin position="1"/>
        <end position="19"/>
    </location>
</feature>
<feature type="region of interest" description="Disordered" evidence="1">
    <location>
        <begin position="415"/>
        <end position="440"/>
    </location>
</feature>
<feature type="compositionally biased region" description="Polar residues" evidence="1">
    <location>
        <begin position="415"/>
        <end position="436"/>
    </location>
</feature>
<dbReference type="Pfam" id="PF10264">
    <property type="entry name" value="WHD_Storkhead"/>
    <property type="match status" value="1"/>
</dbReference>
<feature type="compositionally biased region" description="Basic residues" evidence="1">
    <location>
        <begin position="330"/>
        <end position="345"/>
    </location>
</feature>
<dbReference type="AlphaFoldDB" id="A0A401SU54"/>
<sequence>QYFALNFALHINLMCHVAGDVPAIPMKPIPQSQFVPLAEVLCCVISEMNANRTVVTQEALLEYLVECYPGIATPSQEIVHSALGSLIQERKIYHTGEGYFIVTPQTYFIAGSLRMQRQPWVLHEESAASPDRVIYLVSVESSQEPLQKEKVLPDGAPHCKSCRCFSQPVEKQQADLRFCKSSPGQGSCKEHKPAVQHRATSTAFGPRRAKEKGIHIRKFSLSLFRRNKKKDSPKRAYGTFSAQFPPEEWPVRDENSVGNIPRDVEHQLIKRINPGLTVENLVRHTLMMKKLSRESTAQFHGSGSLDQLIGKQRHHSEENPQKTAANLQQQHRKIRSSREKKRLKSKGSLQSTKGLSKPGNNQNVKELAKHRSEGEQMLFEDQPTQACRSSIPITQLQQKRIVDPFTKGKHYFAQNNINNNPRLRQRSQSVDSSTRGQDAVSVKEIAPEKLHPNTAAYLIRPAEEGNKEQLQSHNVRTECRNQVLIHHNVPTGCESQDHLNKNQIPGSPQNMQTSNNIHSCAQQSLQEQESEEFSNVIRPEISHEYEDSSVPQSLCDRISKQGQNSTTSTTVKCASMESLSSLSPLSDAQLMSPNQAQQSEGETASQPETNEERSEAFTDEDQALYQRELDEDDACSSLYLDDAELPAPLPGLDCADDPGSEGELSNESWVLSKMLLQEEQTAESEFTGQQVESWLNGTSDSSMGHSTPCYGKETHSPLCRYQPISPLPYEHLEKEEHPSGCRELISNIFDYCNVTVTDSSPETLHTLNNEGIRNPASQNLWAVPRMKTQLMGNLEHNQFPHHSHNIALLQTSQEESTHLELLENHSITGDSGIDSPRTRVSLASNNSIILDSLKRRSLMHNYGTLSSTGQNGVFSQHPLLQLTPVMNV</sequence>
<evidence type="ECO:0000256" key="1">
    <source>
        <dbReference type="SAM" id="MobiDB-lite"/>
    </source>
</evidence>
<evidence type="ECO:0000259" key="3">
    <source>
        <dbReference type="Pfam" id="PF10264"/>
    </source>
</evidence>
<feature type="region of interest" description="Disordered" evidence="1">
    <location>
        <begin position="582"/>
        <end position="617"/>
    </location>
</feature>
<feature type="chain" id="PRO_5019263728" description="Winged helix Storkhead-box1 domain-containing protein" evidence="2">
    <location>
        <begin position="20"/>
        <end position="888"/>
    </location>
</feature>
<dbReference type="STRING" id="137246.A0A401SU54"/>
<dbReference type="OMA" id="WICHPES"/>
<evidence type="ECO:0000313" key="5">
    <source>
        <dbReference type="Proteomes" id="UP000287033"/>
    </source>
</evidence>
<evidence type="ECO:0000256" key="2">
    <source>
        <dbReference type="SAM" id="SignalP"/>
    </source>
</evidence>
<dbReference type="EMBL" id="BEZZ01000553">
    <property type="protein sequence ID" value="GCC33930.1"/>
    <property type="molecule type" value="Genomic_DNA"/>
</dbReference>
<name>A0A401SU54_CHIPU</name>
<proteinExistence type="predicted"/>
<reference evidence="4 5" key="1">
    <citation type="journal article" date="2018" name="Nat. Ecol. Evol.">
        <title>Shark genomes provide insights into elasmobranch evolution and the origin of vertebrates.</title>
        <authorList>
            <person name="Hara Y"/>
            <person name="Yamaguchi K"/>
            <person name="Onimaru K"/>
            <person name="Kadota M"/>
            <person name="Koyanagi M"/>
            <person name="Keeley SD"/>
            <person name="Tatsumi K"/>
            <person name="Tanaka K"/>
            <person name="Motone F"/>
            <person name="Kageyama Y"/>
            <person name="Nozu R"/>
            <person name="Adachi N"/>
            <person name="Nishimura O"/>
            <person name="Nakagawa R"/>
            <person name="Tanegashima C"/>
            <person name="Kiyatake I"/>
            <person name="Matsumoto R"/>
            <person name="Murakumo K"/>
            <person name="Nishida K"/>
            <person name="Terakita A"/>
            <person name="Kuratani S"/>
            <person name="Sato K"/>
            <person name="Hyodo S Kuraku.S."/>
        </authorList>
    </citation>
    <scope>NUCLEOTIDE SEQUENCE [LARGE SCALE GENOMIC DNA]</scope>
</reference>
<feature type="non-terminal residue" evidence="4">
    <location>
        <position position="1"/>
    </location>
</feature>
<keyword evidence="2" id="KW-0732">Signal</keyword>
<feature type="region of interest" description="Disordered" evidence="1">
    <location>
        <begin position="494"/>
        <end position="514"/>
    </location>
</feature>
<dbReference type="InterPro" id="IPR019391">
    <property type="entry name" value="Storkhead-box_WHD"/>
</dbReference>
<dbReference type="GO" id="GO:0005634">
    <property type="term" value="C:nucleus"/>
    <property type="evidence" value="ECO:0007669"/>
    <property type="project" value="TreeGrafter"/>
</dbReference>
<feature type="compositionally biased region" description="Polar residues" evidence="1">
    <location>
        <begin position="589"/>
        <end position="608"/>
    </location>
</feature>
<dbReference type="GO" id="GO:0000977">
    <property type="term" value="F:RNA polymerase II transcription regulatory region sequence-specific DNA binding"/>
    <property type="evidence" value="ECO:0007669"/>
    <property type="project" value="TreeGrafter"/>
</dbReference>
<accession>A0A401SU54</accession>
<dbReference type="Proteomes" id="UP000287033">
    <property type="component" value="Unassembled WGS sequence"/>
</dbReference>
<gene>
    <name evidence="4" type="ORF">chiPu_0012401</name>
</gene>
<feature type="compositionally biased region" description="Polar residues" evidence="1">
    <location>
        <begin position="349"/>
        <end position="364"/>
    </location>
</feature>
<dbReference type="GO" id="GO:0005737">
    <property type="term" value="C:cytoplasm"/>
    <property type="evidence" value="ECO:0007669"/>
    <property type="project" value="TreeGrafter"/>
</dbReference>
<dbReference type="InterPro" id="IPR040126">
    <property type="entry name" value="STOX1/2"/>
</dbReference>
<dbReference type="OrthoDB" id="10020110at2759"/>
<keyword evidence="5" id="KW-1185">Reference proteome</keyword>